<protein>
    <recommendedName>
        <fullName evidence="2">CHAT domain-containing protein</fullName>
    </recommendedName>
</protein>
<proteinExistence type="predicted"/>
<sequence length="177" mass="20695">MPIKILAVFSAPRGVERLNIRDEKDTLITALKNPEYGHLFEITPELHITLPKFKELLKNDFQLIHFSGHSYQKYIIFEEIDGTSKRVPIDAFIKLIEKKIQSPNNQLKCMIFNSCYSFKLGEELYKLGICTISMKDEIKERAARLFTEGFYSEFSNESTIFNMFENAQNNIHLHNLR</sequence>
<feature type="non-terminal residue" evidence="1">
    <location>
        <position position="177"/>
    </location>
</feature>
<gene>
    <name evidence="1" type="ORF">S01H1_73568</name>
</gene>
<name>X0X089_9ZZZZ</name>
<evidence type="ECO:0000313" key="1">
    <source>
        <dbReference type="EMBL" id="GAG30078.1"/>
    </source>
</evidence>
<dbReference type="AlphaFoldDB" id="X0X089"/>
<dbReference type="EMBL" id="BARS01049165">
    <property type="protein sequence ID" value="GAG30078.1"/>
    <property type="molecule type" value="Genomic_DNA"/>
</dbReference>
<evidence type="ECO:0008006" key="2">
    <source>
        <dbReference type="Google" id="ProtNLM"/>
    </source>
</evidence>
<organism evidence="1">
    <name type="scientific">marine sediment metagenome</name>
    <dbReference type="NCBI Taxonomy" id="412755"/>
    <lineage>
        <taxon>unclassified sequences</taxon>
        <taxon>metagenomes</taxon>
        <taxon>ecological metagenomes</taxon>
    </lineage>
</organism>
<reference evidence="1" key="1">
    <citation type="journal article" date="2014" name="Front. Microbiol.">
        <title>High frequency of phylogenetically diverse reductive dehalogenase-homologous genes in deep subseafloor sedimentary metagenomes.</title>
        <authorList>
            <person name="Kawai M."/>
            <person name="Futagami T."/>
            <person name="Toyoda A."/>
            <person name="Takaki Y."/>
            <person name="Nishi S."/>
            <person name="Hori S."/>
            <person name="Arai W."/>
            <person name="Tsubouchi T."/>
            <person name="Morono Y."/>
            <person name="Uchiyama I."/>
            <person name="Ito T."/>
            <person name="Fujiyama A."/>
            <person name="Inagaki F."/>
            <person name="Takami H."/>
        </authorList>
    </citation>
    <scope>NUCLEOTIDE SEQUENCE</scope>
    <source>
        <strain evidence="1">Expedition CK06-06</strain>
    </source>
</reference>
<comment type="caution">
    <text evidence="1">The sequence shown here is derived from an EMBL/GenBank/DDBJ whole genome shotgun (WGS) entry which is preliminary data.</text>
</comment>
<accession>X0X089</accession>